<name>A0ABP4LWL5_9ACTN</name>
<dbReference type="InterPro" id="IPR043534">
    <property type="entry name" value="EBDG/EBM"/>
</dbReference>
<evidence type="ECO:0000256" key="3">
    <source>
        <dbReference type="ARBA" id="ARBA00023295"/>
    </source>
</evidence>
<dbReference type="Proteomes" id="UP001501470">
    <property type="component" value="Unassembled WGS sequence"/>
</dbReference>
<dbReference type="Gene3D" id="2.60.40.10">
    <property type="entry name" value="Immunoglobulins"/>
    <property type="match status" value="4"/>
</dbReference>
<feature type="domain" description="CBM6" evidence="7">
    <location>
        <begin position="1003"/>
        <end position="1127"/>
    </location>
</feature>
<dbReference type="SMART" id="SM00060">
    <property type="entry name" value="FN3"/>
    <property type="match status" value="1"/>
</dbReference>
<dbReference type="Gene3D" id="2.60.120.260">
    <property type="entry name" value="Galactose-binding domain-like"/>
    <property type="match status" value="2"/>
</dbReference>
<evidence type="ECO:0000256" key="1">
    <source>
        <dbReference type="ARBA" id="ARBA00007401"/>
    </source>
</evidence>
<dbReference type="InterPro" id="IPR036116">
    <property type="entry name" value="FN3_sf"/>
</dbReference>
<evidence type="ECO:0000259" key="7">
    <source>
        <dbReference type="PROSITE" id="PS51175"/>
    </source>
</evidence>
<dbReference type="InterPro" id="IPR036156">
    <property type="entry name" value="Beta-gal/glucu_dom_sf"/>
</dbReference>
<evidence type="ECO:0000259" key="6">
    <source>
        <dbReference type="PROSITE" id="PS50853"/>
    </source>
</evidence>
<dbReference type="InterPro" id="IPR041351">
    <property type="entry name" value="Ig_GlcNase"/>
</dbReference>
<evidence type="ECO:0000256" key="5">
    <source>
        <dbReference type="SAM" id="SignalP"/>
    </source>
</evidence>
<feature type="chain" id="PRO_5046925574" evidence="5">
    <location>
        <begin position="25"/>
        <end position="1127"/>
    </location>
</feature>
<protein>
    <submittedName>
        <fullName evidence="8">Carbohydrate-binding protein</fullName>
    </submittedName>
</protein>
<dbReference type="CDD" id="cd04082">
    <property type="entry name" value="CBM35_pectate_lyase-like"/>
    <property type="match status" value="1"/>
</dbReference>
<feature type="signal peptide" evidence="5">
    <location>
        <begin position="1"/>
        <end position="24"/>
    </location>
</feature>
<dbReference type="InterPro" id="IPR006102">
    <property type="entry name" value="Ig-like_GH2"/>
</dbReference>
<keyword evidence="5" id="KW-0732">Signal</keyword>
<sequence length="1127" mass="118821">MLLKTRTCSPLRLLVAAATAVALAGNGAAPAVAHPAAAAPRAAVQVSAAPGESTAIPGFAVQSSGRTSDTGGTISQPGYAASGWYAVSDRSTVLAGLLQNNVYPDPFYSTNMKSIPTADFTVPWWYRADFTLGSEAGLHTFVDVTGVLSKADVWVNGTQVATSATIAGAYTDHELDLTAIVHSGVNSVAIKVYPNDPNRDLTMGWIDWVQTPPDKNMGIVRDVTLRRSGTVALRNAHVVTRLSTPALDSATLTAKADVRNDSAVAVTATVSGTVAGNALSQSVSLAAHETKTVTFGQVTLANPQVWWPAGMGGQPLYDLHLTASVGGTAGDAAYERFGVRDVKAPLDASGHRRYTINGRPLQIRGGGWSPDLFLRWNPGYVEDKLRYALDLGLNTIRLEGHIEASEFFDLTDQYGILTLPGWECCDKWEGQVNGGEPGDAWTSADYPIAKASMAAEAARLRDHPSVISFLIGSDFAPDATIEKNYMDALSAADWSTPVIAAAADRSAPLTGPSGMKMTGPYDWIPPNYWYDKAHSDSGGAWGFNGETSAGPDVPTMDTLKRMMSTSELNTLWQSPNATQYHRSPSSTFNNLKIFDNAITGRYGTPAGLDDYVRKAQLAQYENVRAQFESYRRNFTDSSNPADGVIYWMLNSGWTSLHWQLFDYYLDQNGAYYGAKKANEPLHVQWSYDNRSVVVVNQRHGSASGLTAKVNLYNPDGTEVFAQTSASLTVPGDGGRATALTVPSSISGIASTYLARLVLLDSSGAEVSRNVYWLSTAADTVDWANNDWYYAPTTSYANLKGLSGMAQVPVSATASSTEAGGVTTTTVTLRNTSTGKTPAFYVDAHVVGAAGKPVLPIQWNDNEISLWPGESKTLTAKYRTSDLAGAAPSVRVSGWNVATQTVPAGGSGGPDTEPPSVPGNLRSTSVAAGAVGLVWDASTDNTGVTGYDVFRDASPLTTVSGTTATDTTVAPGTTYTYTVRAHDGAGNNSGMSNAASVTTPAGLVRYEAEKATISQGTVATNHTGYSGTGFVDYTNVAGSYVQWSVTAPAAGTATLTFRVANGTTANRPMDIAVNGTVVAAGVAFNPTASWDTWQDVTVTVPVTAGTNTVRATATTANGGPNVDYLSIR</sequence>
<keyword evidence="4" id="KW-0624">Polysaccharide degradation</keyword>
<dbReference type="EMBL" id="BAAAQD010000012">
    <property type="protein sequence ID" value="GAA1531861.1"/>
    <property type="molecule type" value="Genomic_DNA"/>
</dbReference>
<proteinExistence type="inferred from homology"/>
<dbReference type="SUPFAM" id="SSF49785">
    <property type="entry name" value="Galactose-binding domain-like"/>
    <property type="match status" value="2"/>
</dbReference>
<dbReference type="SUPFAM" id="SSF51445">
    <property type="entry name" value="(Trans)glycosidases"/>
    <property type="match status" value="1"/>
</dbReference>
<dbReference type="Pfam" id="PF18368">
    <property type="entry name" value="Ig_GlcNase"/>
    <property type="match status" value="1"/>
</dbReference>
<comment type="caution">
    <text evidence="8">The sequence shown here is derived from an EMBL/GenBank/DDBJ whole genome shotgun (WGS) entry which is preliminary data.</text>
</comment>
<keyword evidence="3" id="KW-0326">Glycosidase</keyword>
<dbReference type="SUPFAM" id="SSF49265">
    <property type="entry name" value="Fibronectin type III"/>
    <property type="match status" value="1"/>
</dbReference>
<accession>A0ABP4LWL5</accession>
<dbReference type="PROSITE" id="PS51175">
    <property type="entry name" value="CBM6"/>
    <property type="match status" value="1"/>
</dbReference>
<dbReference type="InterPro" id="IPR013783">
    <property type="entry name" value="Ig-like_fold"/>
</dbReference>
<organism evidence="8 9">
    <name type="scientific">Dactylosporangium maewongense</name>
    <dbReference type="NCBI Taxonomy" id="634393"/>
    <lineage>
        <taxon>Bacteria</taxon>
        <taxon>Bacillati</taxon>
        <taxon>Actinomycetota</taxon>
        <taxon>Actinomycetes</taxon>
        <taxon>Micromonosporales</taxon>
        <taxon>Micromonosporaceae</taxon>
        <taxon>Dactylosporangium</taxon>
    </lineage>
</organism>
<dbReference type="Pfam" id="PF00041">
    <property type="entry name" value="fn3"/>
    <property type="match status" value="1"/>
</dbReference>
<dbReference type="InterPro" id="IPR054593">
    <property type="entry name" value="Beta-mannosidase-like_N2"/>
</dbReference>
<dbReference type="SUPFAM" id="SSF49303">
    <property type="entry name" value="beta-Galactosidase/glucuronidase domain"/>
    <property type="match status" value="3"/>
</dbReference>
<dbReference type="Pfam" id="PF00703">
    <property type="entry name" value="Glyco_hydro_2"/>
    <property type="match status" value="1"/>
</dbReference>
<dbReference type="RefSeq" id="WP_344505280.1">
    <property type="nucleotide sequence ID" value="NZ_BAAAQD010000012.1"/>
</dbReference>
<dbReference type="PROSITE" id="PS50853">
    <property type="entry name" value="FN3"/>
    <property type="match status" value="1"/>
</dbReference>
<comment type="similarity">
    <text evidence="1">Belongs to the glycosyl hydrolase 2 family.</text>
</comment>
<keyword evidence="4" id="KW-0119">Carbohydrate metabolism</keyword>
<evidence type="ECO:0000313" key="9">
    <source>
        <dbReference type="Proteomes" id="UP001501470"/>
    </source>
</evidence>
<evidence type="ECO:0000313" key="8">
    <source>
        <dbReference type="EMBL" id="GAA1531861.1"/>
    </source>
</evidence>
<dbReference type="InterPro" id="IPR008979">
    <property type="entry name" value="Galactose-bd-like_sf"/>
</dbReference>
<keyword evidence="2" id="KW-0378">Hydrolase</keyword>
<feature type="domain" description="Fibronectin type-III" evidence="6">
    <location>
        <begin position="916"/>
        <end position="1001"/>
    </location>
</feature>
<dbReference type="CDD" id="cd00063">
    <property type="entry name" value="FN3"/>
    <property type="match status" value="1"/>
</dbReference>
<dbReference type="InterPro" id="IPR017853">
    <property type="entry name" value="GH"/>
</dbReference>
<dbReference type="Pfam" id="PF22666">
    <property type="entry name" value="Glyco_hydro_2_N2"/>
    <property type="match status" value="1"/>
</dbReference>
<reference evidence="9" key="1">
    <citation type="journal article" date="2019" name="Int. J. Syst. Evol. Microbiol.">
        <title>The Global Catalogue of Microorganisms (GCM) 10K type strain sequencing project: providing services to taxonomists for standard genome sequencing and annotation.</title>
        <authorList>
            <consortium name="The Broad Institute Genomics Platform"/>
            <consortium name="The Broad Institute Genome Sequencing Center for Infectious Disease"/>
            <person name="Wu L."/>
            <person name="Ma J."/>
        </authorList>
    </citation>
    <scope>NUCLEOTIDE SEQUENCE [LARGE SCALE GENOMIC DNA]</scope>
    <source>
        <strain evidence="9">JCM 15933</strain>
    </source>
</reference>
<dbReference type="InterPro" id="IPR003961">
    <property type="entry name" value="FN3_dom"/>
</dbReference>
<dbReference type="PANTHER" id="PTHR43536">
    <property type="entry name" value="MANNOSYLGLYCOPROTEIN ENDO-BETA-MANNOSIDASE"/>
    <property type="match status" value="1"/>
</dbReference>
<evidence type="ECO:0000256" key="4">
    <source>
        <dbReference type="ARBA" id="ARBA00023326"/>
    </source>
</evidence>
<dbReference type="Gene3D" id="3.20.20.80">
    <property type="entry name" value="Glycosidases"/>
    <property type="match status" value="1"/>
</dbReference>
<dbReference type="InterPro" id="IPR005084">
    <property type="entry name" value="CBM6"/>
</dbReference>
<gene>
    <name evidence="8" type="ORF">GCM10009827_056990</name>
</gene>
<evidence type="ECO:0000256" key="2">
    <source>
        <dbReference type="ARBA" id="ARBA00022801"/>
    </source>
</evidence>
<keyword evidence="9" id="KW-1185">Reference proteome</keyword>
<dbReference type="Pfam" id="PF03422">
    <property type="entry name" value="CBM_6"/>
    <property type="match status" value="1"/>
</dbReference>
<dbReference type="PANTHER" id="PTHR43536:SF1">
    <property type="entry name" value="MANNOSYLGLYCOPROTEIN ENDO-BETA-MANNOSIDASE"/>
    <property type="match status" value="1"/>
</dbReference>